<keyword evidence="1" id="KW-0472">Membrane</keyword>
<keyword evidence="1" id="KW-0812">Transmembrane</keyword>
<evidence type="ECO:0000313" key="2">
    <source>
        <dbReference type="EMBL" id="DAE14257.1"/>
    </source>
</evidence>
<feature type="transmembrane region" description="Helical" evidence="1">
    <location>
        <begin position="6"/>
        <end position="24"/>
    </location>
</feature>
<reference evidence="2" key="1">
    <citation type="journal article" date="2021" name="Proc. Natl. Acad. Sci. U.S.A.">
        <title>A Catalog of Tens of Thousands of Viruses from Human Metagenomes Reveals Hidden Associations with Chronic Diseases.</title>
        <authorList>
            <person name="Tisza M.J."/>
            <person name="Buck C.B."/>
        </authorList>
    </citation>
    <scope>NUCLEOTIDE SEQUENCE</scope>
    <source>
        <strain evidence="2">Ct0uL16</strain>
    </source>
</reference>
<dbReference type="EMBL" id="BK015578">
    <property type="protein sequence ID" value="DAE14257.1"/>
    <property type="molecule type" value="Genomic_DNA"/>
</dbReference>
<name>A0A8S5Q5Y5_9CAUD</name>
<protein>
    <submittedName>
        <fullName evidence="2">Uncharacterized protein</fullName>
    </submittedName>
</protein>
<proteinExistence type="predicted"/>
<organism evidence="2">
    <name type="scientific">Siphoviridae sp. ct0uL16</name>
    <dbReference type="NCBI Taxonomy" id="2825299"/>
    <lineage>
        <taxon>Viruses</taxon>
        <taxon>Duplodnaviria</taxon>
        <taxon>Heunggongvirae</taxon>
        <taxon>Uroviricota</taxon>
        <taxon>Caudoviricetes</taxon>
    </lineage>
</organism>
<accession>A0A8S5Q5Y5</accession>
<sequence>METYQWLCLLGIPSIFTMILGYLIKSVKQTKEDGDSVKKGVQALLRAQMINDWNHYSKKGYAPIYARQNFENCWAQYHSLGANGVMDDIHEKFLDLPDKEPKKDE</sequence>
<keyword evidence="1" id="KW-1133">Transmembrane helix</keyword>
<evidence type="ECO:0000256" key="1">
    <source>
        <dbReference type="SAM" id="Phobius"/>
    </source>
</evidence>